<comment type="caution">
    <text evidence="2">The sequence shown here is derived from an EMBL/GenBank/DDBJ whole genome shotgun (WGS) entry which is preliminary data.</text>
</comment>
<name>A0A553NEI8_TIGCA</name>
<feature type="chain" id="PRO_5022238581" evidence="1">
    <location>
        <begin position="19"/>
        <end position="359"/>
    </location>
</feature>
<proteinExistence type="predicted"/>
<gene>
    <name evidence="2" type="ORF">TCAL_15226</name>
</gene>
<reference evidence="2 3" key="1">
    <citation type="journal article" date="2018" name="Nat. Ecol. Evol.">
        <title>Genomic signatures of mitonuclear coevolution across populations of Tigriopus californicus.</title>
        <authorList>
            <person name="Barreto F.S."/>
            <person name="Watson E.T."/>
            <person name="Lima T.G."/>
            <person name="Willett C.S."/>
            <person name="Edmands S."/>
            <person name="Li W."/>
            <person name="Burton R.S."/>
        </authorList>
    </citation>
    <scope>NUCLEOTIDE SEQUENCE [LARGE SCALE GENOMIC DNA]</scope>
    <source>
        <strain evidence="2 3">San Diego</strain>
    </source>
</reference>
<evidence type="ECO:0000256" key="1">
    <source>
        <dbReference type="SAM" id="SignalP"/>
    </source>
</evidence>
<keyword evidence="3" id="KW-1185">Reference proteome</keyword>
<evidence type="ECO:0000313" key="2">
    <source>
        <dbReference type="EMBL" id="TRY63818.1"/>
    </source>
</evidence>
<keyword evidence="1" id="KW-0732">Signal</keyword>
<dbReference type="Proteomes" id="UP000318571">
    <property type="component" value="Chromosome 10"/>
</dbReference>
<evidence type="ECO:0000313" key="3">
    <source>
        <dbReference type="Proteomes" id="UP000318571"/>
    </source>
</evidence>
<dbReference type="EMBL" id="VCGU01000458">
    <property type="protein sequence ID" value="TRY63818.1"/>
    <property type="molecule type" value="Genomic_DNA"/>
</dbReference>
<dbReference type="AlphaFoldDB" id="A0A553NEI8"/>
<organism evidence="2 3">
    <name type="scientific">Tigriopus californicus</name>
    <name type="common">Marine copepod</name>
    <dbReference type="NCBI Taxonomy" id="6832"/>
    <lineage>
        <taxon>Eukaryota</taxon>
        <taxon>Metazoa</taxon>
        <taxon>Ecdysozoa</taxon>
        <taxon>Arthropoda</taxon>
        <taxon>Crustacea</taxon>
        <taxon>Multicrustacea</taxon>
        <taxon>Hexanauplia</taxon>
        <taxon>Copepoda</taxon>
        <taxon>Harpacticoida</taxon>
        <taxon>Harpacticidae</taxon>
        <taxon>Tigriopus</taxon>
    </lineage>
</organism>
<feature type="signal peptide" evidence="1">
    <location>
        <begin position="1"/>
        <end position="18"/>
    </location>
</feature>
<accession>A0A553NEI8</accession>
<protein>
    <submittedName>
        <fullName evidence="2">Uncharacterized protein</fullName>
    </submittedName>
</protein>
<sequence length="359" mass="39852">MRRLVLTVLVLGLTLVNSTSLKPKAHVTKPQNSPKDVSNIAKFWRNFGSSNQFSTDGMKLMKSRLQKSVDIQGSENMKKVNSGNKAGHNSNEKAPITVNNYAKIARKVEDHSMTKRSADFGFHHSGHSHGHGGYGKHHGGHGHSHVDTAMAMEATENIMEAMGMVTVVMESTMSTKWKSDQLILDFIMVDTVMAMEAMSTKWKSDQLILDFIMVDTVMAMEAMSTKWKSDQLILDFIMVDTVMAMEAMVSIMEGMAMAMAATENIMEAMGMVTVVMESTMVGMENIMEDMVATGNIMEDMDMVAMENIMVDMGMDMGAMENIMDITKGTSLFPTKFMKLRVEYWILSCVTLDQQIAIGT</sequence>